<dbReference type="Gene3D" id="3.40.50.1820">
    <property type="entry name" value="alpha/beta hydrolase"/>
    <property type="match status" value="1"/>
</dbReference>
<dbReference type="EMBL" id="CP074405">
    <property type="protein sequence ID" value="QVI62654.1"/>
    <property type="molecule type" value="Genomic_DNA"/>
</dbReference>
<dbReference type="InterPro" id="IPR002168">
    <property type="entry name" value="Lipase_GDXG_HIS_AS"/>
</dbReference>
<comment type="similarity">
    <text evidence="1">Belongs to the 'GDXG' lipolytic enzyme family.</text>
</comment>
<dbReference type="InterPro" id="IPR050300">
    <property type="entry name" value="GDXG_lipolytic_enzyme"/>
</dbReference>
<keyword evidence="5" id="KW-1185">Reference proteome</keyword>
<dbReference type="Proteomes" id="UP000677804">
    <property type="component" value="Chromosome"/>
</dbReference>
<accession>A0ABX8D5E3</accession>
<proteinExistence type="inferred from homology"/>
<evidence type="ECO:0000313" key="4">
    <source>
        <dbReference type="EMBL" id="QVI62654.1"/>
    </source>
</evidence>
<dbReference type="RefSeq" id="WP_207341760.1">
    <property type="nucleotide sequence ID" value="NZ_CP074405.1"/>
</dbReference>
<keyword evidence="2 4" id="KW-0378">Hydrolase</keyword>
<dbReference type="InterPro" id="IPR013094">
    <property type="entry name" value="AB_hydrolase_3"/>
</dbReference>
<dbReference type="SUPFAM" id="SSF53474">
    <property type="entry name" value="alpha/beta-Hydrolases"/>
    <property type="match status" value="1"/>
</dbReference>
<evidence type="ECO:0000313" key="5">
    <source>
        <dbReference type="Proteomes" id="UP000677804"/>
    </source>
</evidence>
<organism evidence="4 5">
    <name type="scientific">Cellulomonas wangleii</name>
    <dbReference type="NCBI Taxonomy" id="2816956"/>
    <lineage>
        <taxon>Bacteria</taxon>
        <taxon>Bacillati</taxon>
        <taxon>Actinomycetota</taxon>
        <taxon>Actinomycetes</taxon>
        <taxon>Micrococcales</taxon>
        <taxon>Cellulomonadaceae</taxon>
        <taxon>Cellulomonas</taxon>
    </lineage>
</organism>
<evidence type="ECO:0000256" key="2">
    <source>
        <dbReference type="ARBA" id="ARBA00022801"/>
    </source>
</evidence>
<dbReference type="PROSITE" id="PS01173">
    <property type="entry name" value="LIPASE_GDXG_HIS"/>
    <property type="match status" value="1"/>
</dbReference>
<evidence type="ECO:0000256" key="1">
    <source>
        <dbReference type="ARBA" id="ARBA00010515"/>
    </source>
</evidence>
<dbReference type="GO" id="GO:0016787">
    <property type="term" value="F:hydrolase activity"/>
    <property type="evidence" value="ECO:0007669"/>
    <property type="project" value="UniProtKB-KW"/>
</dbReference>
<dbReference type="InterPro" id="IPR029058">
    <property type="entry name" value="AB_hydrolase_fold"/>
</dbReference>
<dbReference type="Pfam" id="PF07859">
    <property type="entry name" value="Abhydrolase_3"/>
    <property type="match status" value="1"/>
</dbReference>
<feature type="domain" description="Alpha/beta hydrolase fold-3" evidence="3">
    <location>
        <begin position="67"/>
        <end position="268"/>
    </location>
</feature>
<evidence type="ECO:0000259" key="3">
    <source>
        <dbReference type="Pfam" id="PF07859"/>
    </source>
</evidence>
<reference evidence="4 5" key="1">
    <citation type="submission" date="2021-05" db="EMBL/GenBank/DDBJ databases">
        <title>Novel species in genus Cellulomonas.</title>
        <authorList>
            <person name="Zhang G."/>
        </authorList>
    </citation>
    <scope>NUCLEOTIDE SEQUENCE [LARGE SCALE GENOMIC DNA]</scope>
    <source>
        <strain evidence="5">zg-ZUI222</strain>
    </source>
</reference>
<dbReference type="PANTHER" id="PTHR48081">
    <property type="entry name" value="AB HYDROLASE SUPERFAMILY PROTEIN C4A8.06C"/>
    <property type="match status" value="1"/>
</dbReference>
<name>A0ABX8D5E3_9CELL</name>
<sequence>MSKDQLIALERELRGFPAPSGTLAERRAGFEMFSTRPPDPGVTVTEVTLGGVPALLVEPSTTTVGTVLHLHGGGYALGSARSGVALASALAHRAGASAHSLGYRLAPEHPFPAAVEDGLAAYRGLLDAGYAPDRVALTGESSGGGLALAVLLAARDADLPQPAAVVLMSPWVDLTLSGESLRTHEAVDPMNSAAGLAENAARYLDGADPADPAASPLLADLHGLPPLLVQVGAHDVLLDDATRLAARAAAADVDVTLEAVAGAPHVFQNFEGRIDEADRALDRAGRFLAEHLAR</sequence>
<protein>
    <submittedName>
        <fullName evidence="4">Alpha/beta hydrolase</fullName>
    </submittedName>
</protein>
<gene>
    <name evidence="4" type="ORF">KG103_01540</name>
</gene>
<dbReference type="PANTHER" id="PTHR48081:SF30">
    <property type="entry name" value="ACETYL-HYDROLASE LIPR-RELATED"/>
    <property type="match status" value="1"/>
</dbReference>